<proteinExistence type="predicted"/>
<dbReference type="EMBL" id="CP003075">
    <property type="protein sequence ID" value="AEQ51974.1"/>
    <property type="molecule type" value="Genomic_DNA"/>
</dbReference>
<evidence type="ECO:0000313" key="4">
    <source>
        <dbReference type="EMBL" id="AEQ51974.1"/>
    </source>
</evidence>
<sequence>MFPLNRGKDANGLANRIYIAIGLIAILLLGGAFVVPWFIDWNAYKPRMEQMAAEALGVEVEIAGDMDFTLLPQPRMHFENARLGPADAPVGSARLVEADLSLMDFLRDRFTVTQLRLIEPELNLVIDEEGQLQTPITLAQSASVTNVSIADARLTDGVVRLTDLRSGESWQAERFNGDMALTGVRGPFALQGQAVHDGAGYGVRVSTSAMNAAGQMQVSAFVRPSSGAFSVTAEGLLETGGAPSLTGTLAYRQAAPADQGEAVVGGMTLESPLVADAERIELSEFVLLPDENQTATRLTGQARLSLGAEPAFEATVSGGVVALQPRAVTDEGTQPFEIVRLLRGMPEPLMPPLPGRVAMSINEFSVRGMAVRDVRLDATSDGDSWTIEEFSGRLSGDTTLKLTGQLGRAAGWPAFEGTLSMASPRLDALSLLWRRAGDDNPLFGMGGSLNGRLQLVNDRLRFSDGLLVLDETVHTVSGDMRFGDTPSLNVTAGLSALDGRQSTALLALLPPIDPAGAFGLSFPQGRLDLDVEAARLSGMALRELSLRSAWSAEGLELESLALGSYGGGGFEGAGRLSGTLAAPVIAGEGEMDIASNAPAIGLLAGEDNPLRQGLLGSLPAHVSVALEAPGREGVQSLRLEGRAGAADISGRLEMTGGITGLGRENLVVVLEAAAESGSALLDQLGLAPLIAGEDGAIASARLEGNPRGNMDAEFSLEGGGERIDFSGTLVLSDLSSIRGEGQTSFLFADGVALAELAEAQGIWFPGLEGQANIGFVGDQSVTLSDISAFAAERAITGTLSYAAQRDTAVVTGALGFDGLDIETVAAMLAGPAGVLNLSPGMWPDGPIDLGANQRATRGRIAITAPVLMAGEERLIEALAFDYTWGEEDVGLRGLFGEFGGGTIQLDATVCCTSALADKNLSGRLTLNGVAIDAALPDTPADVLGGTLTLGLQFQGSGDSYRAFAGSLNGEGSFSVEDLRIEGLSPDAFQAAANVDNLIEIEPEALEILVATALQSGPFESQDAGGLVRLIGGAARIANIAINGGDARLVGGGSLDVETAALEADWTLALTRVLAGNGLITETTGRIGVGIEGTLLAPERSLDLGPMVDAIQMRAYEIELDELEALRAEQEARQRAAAEEQARLMEEEARRQAELLLQEQQEEAERLRIEEQQRQLEELENQLLAPGQVSPEPEEEGAQNPSSSFLVLPPGSLELQSLSTGR</sequence>
<dbReference type="KEGG" id="phl:KKY_1964"/>
<dbReference type="STRING" id="1082931.KKY_1964"/>
<dbReference type="InterPro" id="IPR007844">
    <property type="entry name" value="AsmA"/>
</dbReference>
<evidence type="ECO:0000256" key="1">
    <source>
        <dbReference type="SAM" id="MobiDB-lite"/>
    </source>
</evidence>
<organism evidence="4 5">
    <name type="scientific">Pelagibacterium halotolerans (strain DSM 22347 / JCM 15775 / CGMCC 1.7692 / B2)</name>
    <dbReference type="NCBI Taxonomy" id="1082931"/>
    <lineage>
        <taxon>Bacteria</taxon>
        <taxon>Pseudomonadati</taxon>
        <taxon>Pseudomonadota</taxon>
        <taxon>Alphaproteobacteria</taxon>
        <taxon>Hyphomicrobiales</taxon>
        <taxon>Devosiaceae</taxon>
        <taxon>Pelagibacterium</taxon>
    </lineage>
</organism>
<keyword evidence="2" id="KW-0812">Transmembrane</keyword>
<evidence type="ECO:0000313" key="5">
    <source>
        <dbReference type="Proteomes" id="UP000008850"/>
    </source>
</evidence>
<feature type="transmembrane region" description="Helical" evidence="2">
    <location>
        <begin position="17"/>
        <end position="39"/>
    </location>
</feature>
<evidence type="ECO:0000259" key="3">
    <source>
        <dbReference type="Pfam" id="PF05170"/>
    </source>
</evidence>
<dbReference type="GO" id="GO:0005886">
    <property type="term" value="C:plasma membrane"/>
    <property type="evidence" value="ECO:0007669"/>
    <property type="project" value="TreeGrafter"/>
</dbReference>
<keyword evidence="2" id="KW-1133">Transmembrane helix</keyword>
<dbReference type="PANTHER" id="PTHR30441">
    <property type="entry name" value="DUF748 DOMAIN-CONTAINING PROTEIN"/>
    <property type="match status" value="1"/>
</dbReference>
<gene>
    <name evidence="4" type="ordered locus">KKY_1964</name>
</gene>
<feature type="region of interest" description="Disordered" evidence="1">
    <location>
        <begin position="1177"/>
        <end position="1221"/>
    </location>
</feature>
<dbReference type="InterPro" id="IPR052894">
    <property type="entry name" value="AsmA-related"/>
</dbReference>
<dbReference type="GO" id="GO:0090313">
    <property type="term" value="P:regulation of protein targeting to membrane"/>
    <property type="evidence" value="ECO:0007669"/>
    <property type="project" value="TreeGrafter"/>
</dbReference>
<protein>
    <submittedName>
        <fullName evidence="4">Uncharacterized protein involved in outer membrane biogenesis-like protein</fullName>
    </submittedName>
</protein>
<dbReference type="Pfam" id="PF05170">
    <property type="entry name" value="AsmA"/>
    <property type="match status" value="1"/>
</dbReference>
<dbReference type="PANTHER" id="PTHR30441:SF4">
    <property type="entry name" value="PROTEIN ASMA"/>
    <property type="match status" value="1"/>
</dbReference>
<keyword evidence="2" id="KW-0472">Membrane</keyword>
<evidence type="ECO:0000256" key="2">
    <source>
        <dbReference type="SAM" id="Phobius"/>
    </source>
</evidence>
<dbReference type="CDD" id="cd22249">
    <property type="entry name" value="UDM1_RNF168_RNF169-like"/>
    <property type="match status" value="1"/>
</dbReference>
<dbReference type="AlphaFoldDB" id="G4RFD6"/>
<accession>G4RFD6</accession>
<name>G4RFD6_PELHB</name>
<dbReference type="eggNOG" id="COG2982">
    <property type="taxonomic scope" value="Bacteria"/>
</dbReference>
<dbReference type="Proteomes" id="UP000008850">
    <property type="component" value="Chromosome"/>
</dbReference>
<dbReference type="PATRIC" id="fig|1082931.4.peg.1933"/>
<keyword evidence="5" id="KW-1185">Reference proteome</keyword>
<dbReference type="RefSeq" id="WP_014131123.1">
    <property type="nucleotide sequence ID" value="NC_016078.1"/>
</dbReference>
<reference evidence="4 5" key="1">
    <citation type="journal article" date="2012" name="J. Bacteriol.">
        <title>Complete genome sequence of Pelagibacterium halotolerans B2T.</title>
        <authorList>
            <person name="Huo Y.Y."/>
            <person name="Cheng H."/>
            <person name="Han X.F."/>
            <person name="Jiang X.W."/>
            <person name="Sun C."/>
            <person name="Zhang X.Q."/>
            <person name="Zhu X.F."/>
            <person name="Liu Y.F."/>
            <person name="Li P.F."/>
            <person name="Ni P.X."/>
            <person name="Wu M."/>
        </authorList>
    </citation>
    <scope>NUCLEOTIDE SEQUENCE [LARGE SCALE GENOMIC DNA]</scope>
    <source>
        <strain evidence="5">DSM 22347 / JCM 15775 / CGMCC 1.7692 / B2</strain>
    </source>
</reference>
<dbReference type="HOGENOM" id="CLU_003996_0_0_5"/>
<feature type="domain" description="AsmA" evidence="3">
    <location>
        <begin position="18"/>
        <end position="138"/>
    </location>
</feature>